<accession>A0ABS1CKU4</accession>
<gene>
    <name evidence="2" type="ORF">CKO31_17270</name>
</gene>
<proteinExistence type="predicted"/>
<evidence type="ECO:0000313" key="3">
    <source>
        <dbReference type="Proteomes" id="UP000748752"/>
    </source>
</evidence>
<dbReference type="RefSeq" id="WP_200240036.1">
    <property type="nucleotide sequence ID" value="NZ_NRRV01000048.1"/>
</dbReference>
<dbReference type="PANTHER" id="PTHR10605">
    <property type="entry name" value="HEPARAN SULFATE SULFOTRANSFERASE"/>
    <property type="match status" value="1"/>
</dbReference>
<evidence type="ECO:0008006" key="4">
    <source>
        <dbReference type="Google" id="ProtNLM"/>
    </source>
</evidence>
<dbReference type="Gene3D" id="3.40.50.300">
    <property type="entry name" value="P-loop containing nucleotide triphosphate hydrolases"/>
    <property type="match status" value="1"/>
</dbReference>
<organism evidence="2 3">
    <name type="scientific">Thiohalocapsa halophila</name>
    <dbReference type="NCBI Taxonomy" id="69359"/>
    <lineage>
        <taxon>Bacteria</taxon>
        <taxon>Pseudomonadati</taxon>
        <taxon>Pseudomonadota</taxon>
        <taxon>Gammaproteobacteria</taxon>
        <taxon>Chromatiales</taxon>
        <taxon>Chromatiaceae</taxon>
        <taxon>Thiohalocapsa</taxon>
    </lineage>
</organism>
<dbReference type="EMBL" id="NRRV01000048">
    <property type="protein sequence ID" value="MBK1632459.1"/>
    <property type="molecule type" value="Genomic_DNA"/>
</dbReference>
<protein>
    <recommendedName>
        <fullName evidence="4">Sulfotransferase</fullName>
    </recommendedName>
</protein>
<name>A0ABS1CKU4_9GAMM</name>
<dbReference type="InterPro" id="IPR027417">
    <property type="entry name" value="P-loop_NTPase"/>
</dbReference>
<evidence type="ECO:0000313" key="2">
    <source>
        <dbReference type="EMBL" id="MBK1632459.1"/>
    </source>
</evidence>
<reference evidence="2 3" key="1">
    <citation type="journal article" date="2020" name="Microorganisms">
        <title>Osmotic Adaptation and Compatible Solute Biosynthesis of Phototrophic Bacteria as Revealed from Genome Analyses.</title>
        <authorList>
            <person name="Imhoff J.F."/>
            <person name="Rahn T."/>
            <person name="Kunzel S."/>
            <person name="Keller A."/>
            <person name="Neulinger S.C."/>
        </authorList>
    </citation>
    <scope>NUCLEOTIDE SEQUENCE [LARGE SCALE GENOMIC DNA]</scope>
    <source>
        <strain evidence="2 3">DSM 6210</strain>
    </source>
</reference>
<evidence type="ECO:0000256" key="1">
    <source>
        <dbReference type="ARBA" id="ARBA00022679"/>
    </source>
</evidence>
<dbReference type="Proteomes" id="UP000748752">
    <property type="component" value="Unassembled WGS sequence"/>
</dbReference>
<dbReference type="InterPro" id="IPR037359">
    <property type="entry name" value="NST/OST"/>
</dbReference>
<dbReference type="SUPFAM" id="SSF52540">
    <property type="entry name" value="P-loop containing nucleoside triphosphate hydrolases"/>
    <property type="match status" value="1"/>
</dbReference>
<sequence length="296" mass="34441">MTFPNFIFGGAGKSGTTSLYHALKQHPQVFASPRKEPMFFSFVDREPAEIPPEDRPGYEVAVKTQSEYEALFAGTERFIARGEASQRYFSDAYALAKIADTIPHVKLIFFLRNPIERAWSHFVHFRRDEREASPTLLGALEGSIPQSHIYTRTGFYAEWLDRWRERFNADQMYVGLFDDFRADAERACQEVYEFLGVDRSFAPDTGLHANISGMPRNWAAREALRGANRVRFILKRYAPGMDRSWMHRTYTSVFRRLLVRPTMDAATREYLLTLYEDDIRRLETILCRDLSHWRAG</sequence>
<keyword evidence="3" id="KW-1185">Reference proteome</keyword>
<dbReference type="Pfam" id="PF13469">
    <property type="entry name" value="Sulfotransfer_3"/>
    <property type="match status" value="1"/>
</dbReference>
<dbReference type="PANTHER" id="PTHR10605:SF56">
    <property type="entry name" value="BIFUNCTIONAL HEPARAN SULFATE N-DEACETYLASE_N-SULFOTRANSFERASE"/>
    <property type="match status" value="1"/>
</dbReference>
<comment type="caution">
    <text evidence="2">The sequence shown here is derived from an EMBL/GenBank/DDBJ whole genome shotgun (WGS) entry which is preliminary data.</text>
</comment>
<keyword evidence="1" id="KW-0808">Transferase</keyword>